<dbReference type="EMBL" id="JBHMBH010000064">
    <property type="protein sequence ID" value="MFB9716793.1"/>
    <property type="molecule type" value="Genomic_DNA"/>
</dbReference>
<dbReference type="InterPro" id="IPR044139">
    <property type="entry name" value="CysN_NoDQ_III"/>
</dbReference>
<dbReference type="InterPro" id="IPR009001">
    <property type="entry name" value="Transl_elong_EF1A/Init_IF2_C"/>
</dbReference>
<evidence type="ECO:0000256" key="2">
    <source>
        <dbReference type="ARBA" id="ARBA00022679"/>
    </source>
</evidence>
<name>A0ABV5UX44_9MICC</name>
<dbReference type="SUPFAM" id="SSF50465">
    <property type="entry name" value="EF-Tu/eEF-1alpha/eIF2-gamma C-terminal domain"/>
    <property type="match status" value="1"/>
</dbReference>
<sequence length="488" mass="52026">MSTISTSSITESNVGPHRQGSLAERSEVRVPVGTLFRFATAGSVDDGKSTLVGRLLHDSKAILADQLDAVARTSADRGFGGAGATGSQAIDLALLTDGLRAEREQGITIDVAYRYFATDRRSFILADCPGHVQYTKNTVTGASTADAVVVLIDARKGVLEQTRRHLSVLQLLRVAHVIIAVNKIDLVDFSESVFREIETDVQKVARELGLGSDGIADVVVIPVSALDGDNVVDRSDRTPWYGGPALLEVLETLPAADELESHLESFRFPVQLVIRPQGALAPDAVAAGLDVEAYRDYRAYAGQITEGTVKLGDEVTVLSPGHEPKITTVTGIDFAGSELAEATAPQSVAIRLADDIDIARGDTIAAAGTVRESSADLYAALAWLSPKPLREGAKVLVKHGTRTVQALVRNVTGKLDLATFNVEATSSLELNDIGNAQLRLAAPLPLENYLHHRRTGAFLVIDPVDGNTLAAGLVKDHPGDHEDERYVI</sequence>
<accession>A0ABV5UX44</accession>
<dbReference type="CDD" id="cd04166">
    <property type="entry name" value="CysN_ATPS"/>
    <property type="match status" value="1"/>
</dbReference>
<evidence type="ECO:0000259" key="8">
    <source>
        <dbReference type="PROSITE" id="PS51722"/>
    </source>
</evidence>
<dbReference type="SUPFAM" id="SSF52540">
    <property type="entry name" value="P-loop containing nucleoside triphosphate hydrolases"/>
    <property type="match status" value="1"/>
</dbReference>
<dbReference type="InterPro" id="IPR050100">
    <property type="entry name" value="TRAFAC_GTPase_members"/>
</dbReference>
<dbReference type="GO" id="GO:0016779">
    <property type="term" value="F:nucleotidyltransferase activity"/>
    <property type="evidence" value="ECO:0007669"/>
    <property type="project" value="UniProtKB-KW"/>
</dbReference>
<dbReference type="Gene3D" id="3.40.50.300">
    <property type="entry name" value="P-loop containing nucleotide triphosphate hydrolases"/>
    <property type="match status" value="1"/>
</dbReference>
<dbReference type="PANTHER" id="PTHR23115">
    <property type="entry name" value="TRANSLATION FACTOR"/>
    <property type="match status" value="1"/>
</dbReference>
<evidence type="ECO:0000256" key="1">
    <source>
        <dbReference type="ARBA" id="ARBA00012391"/>
    </source>
</evidence>
<dbReference type="InterPro" id="IPR054696">
    <property type="entry name" value="GTP-eEF1A_C"/>
</dbReference>
<dbReference type="PRINTS" id="PR00315">
    <property type="entry name" value="ELONGATNFCT"/>
</dbReference>
<evidence type="ECO:0000313" key="10">
    <source>
        <dbReference type="Proteomes" id="UP001589536"/>
    </source>
</evidence>
<organism evidence="9 10">
    <name type="scientific">Arthrobacter methylotrophus</name>
    <dbReference type="NCBI Taxonomy" id="121291"/>
    <lineage>
        <taxon>Bacteria</taxon>
        <taxon>Bacillati</taxon>
        <taxon>Actinomycetota</taxon>
        <taxon>Actinomycetes</taxon>
        <taxon>Micrococcales</taxon>
        <taxon>Micrococcaceae</taxon>
        <taxon>Arthrobacter</taxon>
    </lineage>
</organism>
<gene>
    <name evidence="9" type="ORF">ACFFPI_22105</name>
</gene>
<feature type="region of interest" description="Disordered" evidence="7">
    <location>
        <begin position="1"/>
        <end position="24"/>
    </location>
</feature>
<dbReference type="PROSITE" id="PS00301">
    <property type="entry name" value="G_TR_1"/>
    <property type="match status" value="1"/>
</dbReference>
<evidence type="ECO:0000256" key="4">
    <source>
        <dbReference type="ARBA" id="ARBA00022741"/>
    </source>
</evidence>
<evidence type="ECO:0000256" key="7">
    <source>
        <dbReference type="SAM" id="MobiDB-lite"/>
    </source>
</evidence>
<evidence type="ECO:0000256" key="6">
    <source>
        <dbReference type="ARBA" id="ARBA00023134"/>
    </source>
</evidence>
<dbReference type="Gene3D" id="2.40.30.10">
    <property type="entry name" value="Translation factors"/>
    <property type="match status" value="2"/>
</dbReference>
<evidence type="ECO:0000313" key="9">
    <source>
        <dbReference type="EMBL" id="MFB9716793.1"/>
    </source>
</evidence>
<keyword evidence="10" id="KW-1185">Reference proteome</keyword>
<dbReference type="Pfam" id="PF00009">
    <property type="entry name" value="GTP_EFTU"/>
    <property type="match status" value="1"/>
</dbReference>
<comment type="caution">
    <text evidence="9">The sequence shown here is derived from an EMBL/GenBank/DDBJ whole genome shotgun (WGS) entry which is preliminary data.</text>
</comment>
<keyword evidence="4" id="KW-0547">Nucleotide-binding</keyword>
<protein>
    <recommendedName>
        <fullName evidence="1">sulfate adenylyltransferase</fullName>
        <ecNumber evidence="1">2.7.7.4</ecNumber>
    </recommendedName>
</protein>
<dbReference type="NCBIfam" id="TIGR02034">
    <property type="entry name" value="CysN"/>
    <property type="match status" value="1"/>
</dbReference>
<dbReference type="InterPro" id="IPR041757">
    <property type="entry name" value="CysN_GTP-bd"/>
</dbReference>
<dbReference type="PROSITE" id="PS51722">
    <property type="entry name" value="G_TR_2"/>
    <property type="match status" value="1"/>
</dbReference>
<dbReference type="InterPro" id="IPR009000">
    <property type="entry name" value="Transl_B-barrel_sf"/>
</dbReference>
<reference evidence="9 10" key="1">
    <citation type="submission" date="2024-09" db="EMBL/GenBank/DDBJ databases">
        <authorList>
            <person name="Sun Q."/>
            <person name="Mori K."/>
        </authorList>
    </citation>
    <scope>NUCLEOTIDE SEQUENCE [LARGE SCALE GENOMIC DNA]</scope>
    <source>
        <strain evidence="9 10">JCM 13519</strain>
    </source>
</reference>
<dbReference type="InterPro" id="IPR031157">
    <property type="entry name" value="G_TR_CS"/>
</dbReference>
<dbReference type="Proteomes" id="UP001589536">
    <property type="component" value="Unassembled WGS sequence"/>
</dbReference>
<feature type="domain" description="Tr-type G" evidence="8">
    <location>
        <begin position="33"/>
        <end position="260"/>
    </location>
</feature>
<keyword evidence="5" id="KW-0067">ATP-binding</keyword>
<dbReference type="RefSeq" id="WP_345035661.1">
    <property type="nucleotide sequence ID" value="NZ_BAABED010000001.1"/>
</dbReference>
<dbReference type="CDD" id="cd04095">
    <property type="entry name" value="CysN_NoDQ_III"/>
    <property type="match status" value="1"/>
</dbReference>
<keyword evidence="6" id="KW-0342">GTP-binding</keyword>
<dbReference type="EC" id="2.7.7.4" evidence="1"/>
<keyword evidence="2" id="KW-0808">Transferase</keyword>
<dbReference type="InterPro" id="IPR011779">
    <property type="entry name" value="SO4_adenylTrfase_lsu"/>
</dbReference>
<dbReference type="SUPFAM" id="SSF50447">
    <property type="entry name" value="Translation proteins"/>
    <property type="match status" value="1"/>
</dbReference>
<keyword evidence="3 9" id="KW-0548">Nucleotidyltransferase</keyword>
<proteinExistence type="predicted"/>
<dbReference type="InterPro" id="IPR000795">
    <property type="entry name" value="T_Tr_GTP-bd_dom"/>
</dbReference>
<dbReference type="Pfam" id="PF22594">
    <property type="entry name" value="GTP-eEF1A_C"/>
    <property type="match status" value="1"/>
</dbReference>
<dbReference type="InterPro" id="IPR027417">
    <property type="entry name" value="P-loop_NTPase"/>
</dbReference>
<evidence type="ECO:0000256" key="3">
    <source>
        <dbReference type="ARBA" id="ARBA00022695"/>
    </source>
</evidence>
<evidence type="ECO:0000256" key="5">
    <source>
        <dbReference type="ARBA" id="ARBA00022840"/>
    </source>
</evidence>
<feature type="compositionally biased region" description="Low complexity" evidence="7">
    <location>
        <begin position="1"/>
        <end position="12"/>
    </location>
</feature>